<dbReference type="AlphaFoldDB" id="A0A8J8T567"/>
<gene>
    <name evidence="6" type="ORF">FGO68_gene11442</name>
    <name evidence="5" type="ORF">FGO68_gene17248</name>
</gene>
<proteinExistence type="predicted"/>
<evidence type="ECO:0000313" key="5">
    <source>
        <dbReference type="EMBL" id="TNV82802.1"/>
    </source>
</evidence>
<dbReference type="Gene3D" id="3.30.428.10">
    <property type="entry name" value="HIT-like"/>
    <property type="match status" value="1"/>
</dbReference>
<dbReference type="PANTHER" id="PTHR46243:SF1">
    <property type="entry name" value="BIS(5'-ADENOSYL)-TRIPHOSPHATASE"/>
    <property type="match status" value="1"/>
</dbReference>
<keyword evidence="1" id="KW-0547">Nucleotide-binding</keyword>
<dbReference type="GO" id="GO:0016787">
    <property type="term" value="F:hydrolase activity"/>
    <property type="evidence" value="ECO:0007669"/>
    <property type="project" value="UniProtKB-KW"/>
</dbReference>
<dbReference type="InterPro" id="IPR019808">
    <property type="entry name" value="Histidine_triad_CS"/>
</dbReference>
<dbReference type="EMBL" id="RRYP01004520">
    <property type="protein sequence ID" value="TNV82802.1"/>
    <property type="molecule type" value="Genomic_DNA"/>
</dbReference>
<evidence type="ECO:0000256" key="3">
    <source>
        <dbReference type="PROSITE-ProRule" id="PRU00464"/>
    </source>
</evidence>
<comment type="caution">
    <text evidence="5">The sequence shown here is derived from an EMBL/GenBank/DDBJ whole genome shotgun (WGS) entry which is preliminary data.</text>
</comment>
<evidence type="ECO:0000256" key="2">
    <source>
        <dbReference type="ARBA" id="ARBA00022801"/>
    </source>
</evidence>
<dbReference type="EMBL" id="RRYP01004503">
    <property type="protein sequence ID" value="TNV82815.1"/>
    <property type="molecule type" value="Genomic_DNA"/>
</dbReference>
<dbReference type="FunFam" id="3.30.428.10:FF:000011">
    <property type="entry name" value="Fragile histidine triad"/>
    <property type="match status" value="1"/>
</dbReference>
<accession>A0A8J8T567</accession>
<feature type="domain" description="HIT" evidence="4">
    <location>
        <begin position="4"/>
        <end position="112"/>
    </location>
</feature>
<dbReference type="Proteomes" id="UP000785679">
    <property type="component" value="Unassembled WGS sequence"/>
</dbReference>
<organism evidence="5 7">
    <name type="scientific">Halteria grandinella</name>
    <dbReference type="NCBI Taxonomy" id="5974"/>
    <lineage>
        <taxon>Eukaryota</taxon>
        <taxon>Sar</taxon>
        <taxon>Alveolata</taxon>
        <taxon>Ciliophora</taxon>
        <taxon>Intramacronucleata</taxon>
        <taxon>Spirotrichea</taxon>
        <taxon>Stichotrichia</taxon>
        <taxon>Sporadotrichida</taxon>
        <taxon>Halteriidae</taxon>
        <taxon>Halteria</taxon>
    </lineage>
</organism>
<evidence type="ECO:0000313" key="7">
    <source>
        <dbReference type="Proteomes" id="UP000785679"/>
    </source>
</evidence>
<feature type="short sequence motif" description="Histidine triad motif" evidence="3">
    <location>
        <begin position="97"/>
        <end position="101"/>
    </location>
</feature>
<dbReference type="PROSITE" id="PS51084">
    <property type="entry name" value="HIT_2"/>
    <property type="match status" value="1"/>
</dbReference>
<name>A0A8J8T567_HALGN</name>
<dbReference type="PANTHER" id="PTHR46243">
    <property type="entry name" value="BIS(5'-ADENOSYL)-TRIPHOSPHATASE"/>
    <property type="match status" value="1"/>
</dbReference>
<dbReference type="OrthoDB" id="680339at2759"/>
<evidence type="ECO:0000313" key="6">
    <source>
        <dbReference type="EMBL" id="TNV82815.1"/>
    </source>
</evidence>
<dbReference type="InterPro" id="IPR011146">
    <property type="entry name" value="HIT-like"/>
</dbReference>
<reference evidence="5" key="1">
    <citation type="submission" date="2019-06" db="EMBL/GenBank/DDBJ databases">
        <authorList>
            <person name="Zheng W."/>
        </authorList>
    </citation>
    <scope>NUCLEOTIDE SEQUENCE</scope>
    <source>
        <strain evidence="5">QDHG01</strain>
    </source>
</reference>
<dbReference type="InterPro" id="IPR051884">
    <property type="entry name" value="Bis(5'-adenosyl)-TPase_reg"/>
</dbReference>
<evidence type="ECO:0000256" key="1">
    <source>
        <dbReference type="ARBA" id="ARBA00022741"/>
    </source>
</evidence>
<dbReference type="SUPFAM" id="SSF54197">
    <property type="entry name" value="HIT-like"/>
    <property type="match status" value="1"/>
</dbReference>
<keyword evidence="2" id="KW-0378">Hydrolase</keyword>
<dbReference type="GO" id="GO:0000166">
    <property type="term" value="F:nucleotide binding"/>
    <property type="evidence" value="ECO:0007669"/>
    <property type="project" value="UniProtKB-KW"/>
</dbReference>
<protein>
    <recommendedName>
        <fullName evidence="4">HIT domain-containing protein</fullName>
    </recommendedName>
</protein>
<dbReference type="Pfam" id="PF01230">
    <property type="entry name" value="HIT"/>
    <property type="match status" value="1"/>
</dbReference>
<sequence>MASSSIKFGHIQINPNFLFMNRDRVFAMVVHNPIKEGHILVCPKSQKARYRELDTQELFELSLTVQFLTKFLQKKYNTDSATVTIQEGSGAGQTINHLHVHIIPRRPGDFKNNDDIYGLLETFDDDYVNKLSQANMQTQKWAELAAEFKEKLAEAFPSMQDGVKMGHI</sequence>
<dbReference type="InterPro" id="IPR036265">
    <property type="entry name" value="HIT-like_sf"/>
</dbReference>
<evidence type="ECO:0000259" key="4">
    <source>
        <dbReference type="PROSITE" id="PS51084"/>
    </source>
</evidence>
<keyword evidence="7" id="KW-1185">Reference proteome</keyword>
<dbReference type="PROSITE" id="PS00892">
    <property type="entry name" value="HIT_1"/>
    <property type="match status" value="1"/>
</dbReference>